<dbReference type="PANTHER" id="PTHR35525:SF3">
    <property type="entry name" value="BLL6575 PROTEIN"/>
    <property type="match status" value="1"/>
</dbReference>
<dbReference type="Pfam" id="PF11706">
    <property type="entry name" value="zf-CGNR"/>
    <property type="match status" value="1"/>
</dbReference>
<evidence type="ECO:0000313" key="2">
    <source>
        <dbReference type="EMBL" id="MFD1529769.1"/>
    </source>
</evidence>
<sequence>MDASRDPSPTVDELPLLGEVFAIELANSHYRGDHDDLDFLADADAVATWFAHAPAAAGVTVPRPLPTDAVAALRRVRDATRLLLGQAADDRRSPAAAGAAEVLHSASRRAAGHLALDVGHDGAPAWHLHHDGSDTDVLVAATASRCILFLGGDDVGRVRRCARAGCPMFFVQRHRARRFCHDSCAHTTRQARYYRSMVRPRRARPADPASGP</sequence>
<evidence type="ECO:0000259" key="1">
    <source>
        <dbReference type="Pfam" id="PF11706"/>
    </source>
</evidence>
<dbReference type="InterPro" id="IPR010852">
    <property type="entry name" value="ABATE"/>
</dbReference>
<dbReference type="InterPro" id="IPR021005">
    <property type="entry name" value="Znf_CGNR"/>
</dbReference>
<dbReference type="PANTHER" id="PTHR35525">
    <property type="entry name" value="BLL6575 PROTEIN"/>
    <property type="match status" value="1"/>
</dbReference>
<proteinExistence type="predicted"/>
<dbReference type="Pfam" id="PF07336">
    <property type="entry name" value="ABATE"/>
    <property type="match status" value="1"/>
</dbReference>
<reference evidence="3" key="1">
    <citation type="journal article" date="2019" name="Int. J. Syst. Evol. Microbiol.">
        <title>The Global Catalogue of Microorganisms (GCM) 10K type strain sequencing project: providing services to taxonomists for standard genome sequencing and annotation.</title>
        <authorList>
            <consortium name="The Broad Institute Genomics Platform"/>
            <consortium name="The Broad Institute Genome Sequencing Center for Infectious Disease"/>
            <person name="Wu L."/>
            <person name="Ma J."/>
        </authorList>
    </citation>
    <scope>NUCLEOTIDE SEQUENCE [LARGE SCALE GENOMIC DNA]</scope>
    <source>
        <strain evidence="3">JCM 12165</strain>
    </source>
</reference>
<protein>
    <submittedName>
        <fullName evidence="2">ABATE domain-containing protein</fullName>
    </submittedName>
</protein>
<name>A0ABW4FIL1_9PSEU</name>
<keyword evidence="3" id="KW-1185">Reference proteome</keyword>
<evidence type="ECO:0000313" key="3">
    <source>
        <dbReference type="Proteomes" id="UP001597145"/>
    </source>
</evidence>
<comment type="caution">
    <text evidence="2">The sequence shown here is derived from an EMBL/GenBank/DDBJ whole genome shotgun (WGS) entry which is preliminary data.</text>
</comment>
<accession>A0ABW4FIL1</accession>
<dbReference type="Proteomes" id="UP001597145">
    <property type="component" value="Unassembled WGS sequence"/>
</dbReference>
<dbReference type="SUPFAM" id="SSF160904">
    <property type="entry name" value="Jann2411-like"/>
    <property type="match status" value="1"/>
</dbReference>
<dbReference type="RefSeq" id="WP_343982160.1">
    <property type="nucleotide sequence ID" value="NZ_BAAAJG010000015.1"/>
</dbReference>
<dbReference type="InterPro" id="IPR023286">
    <property type="entry name" value="ABATE_dom_sf"/>
</dbReference>
<organism evidence="2 3">
    <name type="scientific">Pseudonocardia aurantiaca</name>
    <dbReference type="NCBI Taxonomy" id="75290"/>
    <lineage>
        <taxon>Bacteria</taxon>
        <taxon>Bacillati</taxon>
        <taxon>Actinomycetota</taxon>
        <taxon>Actinomycetes</taxon>
        <taxon>Pseudonocardiales</taxon>
        <taxon>Pseudonocardiaceae</taxon>
        <taxon>Pseudonocardia</taxon>
    </lineage>
</organism>
<gene>
    <name evidence="2" type="ORF">ACFSCY_09985</name>
</gene>
<dbReference type="EMBL" id="JBHUCP010000005">
    <property type="protein sequence ID" value="MFD1529769.1"/>
    <property type="molecule type" value="Genomic_DNA"/>
</dbReference>
<feature type="domain" description="Zinc finger CGNR" evidence="1">
    <location>
        <begin position="157"/>
        <end position="195"/>
    </location>
</feature>
<dbReference type="Gene3D" id="1.10.3300.10">
    <property type="entry name" value="Jann2411-like domain"/>
    <property type="match status" value="1"/>
</dbReference>